<proteinExistence type="predicted"/>
<dbReference type="PANTHER" id="PTHR48207">
    <property type="entry name" value="SUCCINATE--HYDROXYMETHYLGLUTARATE COA-TRANSFERASE"/>
    <property type="match status" value="1"/>
</dbReference>
<dbReference type="RefSeq" id="WP_071072336.1">
    <property type="nucleotide sequence ID" value="NZ_CP017755.1"/>
</dbReference>
<dbReference type="GO" id="GO:0016740">
    <property type="term" value="F:transferase activity"/>
    <property type="evidence" value="ECO:0007669"/>
    <property type="project" value="UniProtKB-KW"/>
</dbReference>
<evidence type="ECO:0000256" key="1">
    <source>
        <dbReference type="ARBA" id="ARBA00022679"/>
    </source>
</evidence>
<dbReference type="PANTHER" id="PTHR48207:SF3">
    <property type="entry name" value="SUCCINATE--HYDROXYMETHYLGLUTARATE COA-TRANSFERASE"/>
    <property type="match status" value="1"/>
</dbReference>
<gene>
    <name evidence="2" type="ORF">BKK80_29295</name>
</gene>
<dbReference type="EMBL" id="CP017755">
    <property type="protein sequence ID" value="AOZ09797.1"/>
    <property type="molecule type" value="Genomic_DNA"/>
</dbReference>
<dbReference type="InterPro" id="IPR003673">
    <property type="entry name" value="CoA-Trfase_fam_III"/>
</dbReference>
<organism evidence="2 3">
    <name type="scientific">Cupriavidus malaysiensis</name>
    <dbReference type="NCBI Taxonomy" id="367825"/>
    <lineage>
        <taxon>Bacteria</taxon>
        <taxon>Pseudomonadati</taxon>
        <taxon>Pseudomonadota</taxon>
        <taxon>Betaproteobacteria</taxon>
        <taxon>Burkholderiales</taxon>
        <taxon>Burkholderiaceae</taxon>
        <taxon>Cupriavidus</taxon>
    </lineage>
</organism>
<dbReference type="Proteomes" id="UP000177515">
    <property type="component" value="Chromosome 2"/>
</dbReference>
<dbReference type="InterPro" id="IPR050483">
    <property type="entry name" value="CoA-transferase_III_domain"/>
</dbReference>
<sequence>MSAILQGIKVLDLTRVVAGPWATQNLADMGATVYKIEKPGDGDDTRKMGPFLTDAQGRTSNDSAFYLCCNRGKQSITVDISRPEGAELVRRLAARCDVVVENYKAGSLRKYGLDYDAIRALRPDIIYCSVTGFGPDGPYAARPAYDFILQGMAGLMSTCGQPDGSAGAEPMRTSIPITDILTGLNASVALMGALYHRLATGEGQYIDAAMLDASVAANGHLGLGYLMTGKVPGRAGNTNPVAAPSEVFACLDGHLIVAAGNNGQFAALCKVLGCAELLDDERFRENTGRVANRAALRDRIGACVAGWHAAELLSTLERAFVPCGPINALDAVFADPQVRHRDLLLKLPHGRGVDAPSLRSPLRFSATPVEMRAPPMLGEHTEAALRAELGLGDAELAGLRERGVL</sequence>
<dbReference type="Gene3D" id="3.40.50.10540">
    <property type="entry name" value="Crotonobetainyl-coa:carnitine coa-transferase, domain 1"/>
    <property type="match status" value="1"/>
</dbReference>
<dbReference type="SUPFAM" id="SSF89796">
    <property type="entry name" value="CoA-transferase family III (CaiB/BaiF)"/>
    <property type="match status" value="1"/>
</dbReference>
<protein>
    <submittedName>
        <fullName evidence="2">CoA transferase</fullName>
    </submittedName>
</protein>
<dbReference type="Gene3D" id="3.30.1540.10">
    <property type="entry name" value="formyl-coa transferase, domain 3"/>
    <property type="match status" value="1"/>
</dbReference>
<dbReference type="Pfam" id="PF02515">
    <property type="entry name" value="CoA_transf_3"/>
    <property type="match status" value="1"/>
</dbReference>
<name>A0ABN4TR88_9BURK</name>
<accession>A0ABN4TR88</accession>
<evidence type="ECO:0000313" key="3">
    <source>
        <dbReference type="Proteomes" id="UP000177515"/>
    </source>
</evidence>
<reference evidence="2 3" key="1">
    <citation type="submission" date="2016-10" db="EMBL/GenBank/DDBJ databases">
        <title>Complete genome sequences of three Cupriavidus strains isolated from various Malaysian environments.</title>
        <authorList>
            <person name="Abdullah A.A.-A."/>
            <person name="Shafie N.A.H."/>
            <person name="Lau N.S."/>
        </authorList>
    </citation>
    <scope>NUCLEOTIDE SEQUENCE [LARGE SCALE GENOMIC DNA]</scope>
    <source>
        <strain evidence="2 3">USMAA1020</strain>
    </source>
</reference>
<dbReference type="InterPro" id="IPR023606">
    <property type="entry name" value="CoA-Trfase_III_dom_1_sf"/>
</dbReference>
<keyword evidence="1 2" id="KW-0808">Transferase</keyword>
<dbReference type="InterPro" id="IPR044855">
    <property type="entry name" value="CoA-Trfase_III_dom3_sf"/>
</dbReference>
<evidence type="ECO:0000313" key="2">
    <source>
        <dbReference type="EMBL" id="AOZ09797.1"/>
    </source>
</evidence>
<keyword evidence="3" id="KW-1185">Reference proteome</keyword>